<dbReference type="AlphaFoldDB" id="A0A2W1M0H2"/>
<keyword evidence="3" id="KW-1185">Reference proteome</keyword>
<name>A0A2W1M0H2_9BACL</name>
<gene>
    <name evidence="2" type="ORF">DNH61_03855</name>
</gene>
<organism evidence="2 3">
    <name type="scientific">Paenibacillus sambharensis</name>
    <dbReference type="NCBI Taxonomy" id="1803190"/>
    <lineage>
        <taxon>Bacteria</taxon>
        <taxon>Bacillati</taxon>
        <taxon>Bacillota</taxon>
        <taxon>Bacilli</taxon>
        <taxon>Bacillales</taxon>
        <taxon>Paenibacillaceae</taxon>
        <taxon>Paenibacillus</taxon>
    </lineage>
</organism>
<evidence type="ECO:0000313" key="2">
    <source>
        <dbReference type="EMBL" id="PZD97217.1"/>
    </source>
</evidence>
<dbReference type="Pfam" id="PF07833">
    <property type="entry name" value="Cu_amine_oxidN1"/>
    <property type="match status" value="1"/>
</dbReference>
<sequence length="119" mass="13018">MVWVASDRNTDCVGGLLPVLGSAYAAGIIKLNVNGSNLQTEVAPKVVNNRVMVPISFVSKALGASVSWNDKTQTVSINTIGIPNENVWDERMDLGPFMIYVELPSSLEFLRQLVISLRR</sequence>
<evidence type="ECO:0000313" key="3">
    <source>
        <dbReference type="Proteomes" id="UP000249522"/>
    </source>
</evidence>
<feature type="domain" description="Copper amine oxidase-like N-terminal" evidence="1">
    <location>
        <begin position="32"/>
        <end position="77"/>
    </location>
</feature>
<evidence type="ECO:0000259" key="1">
    <source>
        <dbReference type="Pfam" id="PF07833"/>
    </source>
</evidence>
<accession>A0A2W1M0H2</accession>
<reference evidence="2 3" key="1">
    <citation type="submission" date="2018-06" db="EMBL/GenBank/DDBJ databases">
        <title>Paenibacillus imtechensis sp. nov.</title>
        <authorList>
            <person name="Pinnaka A.K."/>
            <person name="Singh H."/>
            <person name="Kaur M."/>
        </authorList>
    </citation>
    <scope>NUCLEOTIDE SEQUENCE [LARGE SCALE GENOMIC DNA]</scope>
    <source>
        <strain evidence="2 3">SMB1</strain>
    </source>
</reference>
<dbReference type="OrthoDB" id="2653198at2"/>
<dbReference type="InterPro" id="IPR036582">
    <property type="entry name" value="Mao_N_sf"/>
</dbReference>
<dbReference type="SUPFAM" id="SSF55383">
    <property type="entry name" value="Copper amine oxidase, domain N"/>
    <property type="match status" value="1"/>
</dbReference>
<dbReference type="InterPro" id="IPR012854">
    <property type="entry name" value="Cu_amine_oxidase-like_N"/>
</dbReference>
<protein>
    <recommendedName>
        <fullName evidence="1">Copper amine oxidase-like N-terminal domain-containing protein</fullName>
    </recommendedName>
</protein>
<proteinExistence type="predicted"/>
<dbReference type="EMBL" id="QKRB01000030">
    <property type="protein sequence ID" value="PZD97217.1"/>
    <property type="molecule type" value="Genomic_DNA"/>
</dbReference>
<dbReference type="Proteomes" id="UP000249522">
    <property type="component" value="Unassembled WGS sequence"/>
</dbReference>
<comment type="caution">
    <text evidence="2">The sequence shown here is derived from an EMBL/GenBank/DDBJ whole genome shotgun (WGS) entry which is preliminary data.</text>
</comment>
<dbReference type="Gene3D" id="3.30.457.10">
    <property type="entry name" value="Copper amine oxidase-like, N-terminal domain"/>
    <property type="match status" value="1"/>
</dbReference>
<dbReference type="RefSeq" id="WP_111145359.1">
    <property type="nucleotide sequence ID" value="NZ_QKRB01000030.1"/>
</dbReference>